<keyword evidence="4 7" id="KW-0256">Endoplasmic reticulum</keyword>
<dbReference type="PIRSF" id="PIRSF017479">
    <property type="entry name" value="TRAPP_I_complex_Trs31"/>
    <property type="match status" value="1"/>
</dbReference>
<proteinExistence type="inferred from homology"/>
<keyword evidence="3 7" id="KW-0813">Transport</keyword>
<feature type="compositionally biased region" description="Low complexity" evidence="8">
    <location>
        <begin position="12"/>
        <end position="26"/>
    </location>
</feature>
<evidence type="ECO:0000256" key="5">
    <source>
        <dbReference type="ARBA" id="ARBA00022892"/>
    </source>
</evidence>
<feature type="region of interest" description="Disordered" evidence="8">
    <location>
        <begin position="1"/>
        <end position="56"/>
    </location>
</feature>
<evidence type="ECO:0000256" key="7">
    <source>
        <dbReference type="PIRNR" id="PIRNR017479"/>
    </source>
</evidence>
<dbReference type="GO" id="GO:1990071">
    <property type="term" value="C:TRAPPII protein complex"/>
    <property type="evidence" value="ECO:0007669"/>
    <property type="project" value="TreeGrafter"/>
</dbReference>
<evidence type="ECO:0000313" key="9">
    <source>
        <dbReference type="EMBL" id="OAX43644.1"/>
    </source>
</evidence>
<evidence type="ECO:0000256" key="1">
    <source>
        <dbReference type="ARBA" id="ARBA00004240"/>
    </source>
</evidence>
<dbReference type="AlphaFoldDB" id="A0A1B7NFU9"/>
<dbReference type="GO" id="GO:1990070">
    <property type="term" value="C:TRAPPI protein complex"/>
    <property type="evidence" value="ECO:0007669"/>
    <property type="project" value="TreeGrafter"/>
</dbReference>
<feature type="compositionally biased region" description="Polar residues" evidence="8">
    <location>
        <begin position="27"/>
        <end position="46"/>
    </location>
</feature>
<name>A0A1B7NFU9_9AGAM</name>
<evidence type="ECO:0000256" key="3">
    <source>
        <dbReference type="ARBA" id="ARBA00022448"/>
    </source>
</evidence>
<evidence type="ECO:0000256" key="6">
    <source>
        <dbReference type="ARBA" id="ARBA00023034"/>
    </source>
</evidence>
<evidence type="ECO:0000313" key="10">
    <source>
        <dbReference type="Proteomes" id="UP000092154"/>
    </source>
</evidence>
<evidence type="ECO:0000256" key="4">
    <source>
        <dbReference type="ARBA" id="ARBA00022824"/>
    </source>
</evidence>
<dbReference type="CDD" id="cd14943">
    <property type="entry name" value="TRAPPC5_Trs31"/>
    <property type="match status" value="1"/>
</dbReference>
<protein>
    <recommendedName>
        <fullName evidence="7">Trafficking protein particle complex subunit</fullName>
    </recommendedName>
</protein>
<comment type="similarity">
    <text evidence="2 7">Belongs to the TRAPP small subunits family. BET3 subfamily.</text>
</comment>
<dbReference type="EMBL" id="KV448135">
    <property type="protein sequence ID" value="OAX43644.1"/>
    <property type="molecule type" value="Genomic_DNA"/>
</dbReference>
<dbReference type="OrthoDB" id="10254842at2759"/>
<dbReference type="InterPro" id="IPR024096">
    <property type="entry name" value="NO_sig/Golgi_transp_ligand-bd"/>
</dbReference>
<dbReference type="PANTHER" id="PTHR20902:SF0">
    <property type="entry name" value="TRAFFICKING PROTEIN PARTICLE COMPLEX SUBUNIT 5"/>
    <property type="match status" value="1"/>
</dbReference>
<reference evidence="9 10" key="1">
    <citation type="submission" date="2016-06" db="EMBL/GenBank/DDBJ databases">
        <title>Comparative genomics of the ectomycorrhizal sister species Rhizopogon vinicolor and Rhizopogon vesiculosus (Basidiomycota: Boletales) reveals a divergence of the mating type B locus.</title>
        <authorList>
            <consortium name="DOE Joint Genome Institute"/>
            <person name="Mujic A.B."/>
            <person name="Kuo A."/>
            <person name="Tritt A."/>
            <person name="Lipzen A."/>
            <person name="Chen C."/>
            <person name="Johnson J."/>
            <person name="Sharma A."/>
            <person name="Barry K."/>
            <person name="Grigoriev I.V."/>
            <person name="Spatafora J.W."/>
        </authorList>
    </citation>
    <scope>NUCLEOTIDE SEQUENCE [LARGE SCALE GENOMIC DNA]</scope>
    <source>
        <strain evidence="9 10">AM-OR11-026</strain>
    </source>
</reference>
<dbReference type="GO" id="GO:1990072">
    <property type="term" value="C:TRAPPIII protein complex"/>
    <property type="evidence" value="ECO:0007669"/>
    <property type="project" value="TreeGrafter"/>
</dbReference>
<sequence>MQQYSQPHPRFSVLSGSSLSSAEHLSPTTSSTRFSLPSAPSINTAIGTPKPGPRPNIYDRNINKTRTSEVSASALTFLFSEVVQYTQKRVSGINDLERRLNTLGYRVGTRVLELMVWRAESSSKAPKREIRFLPALMAIHTQVWRAVFGRPADAIEKSVENEDEYMIIDNDPPIERHISVPRDMNQLSCSSFTAGIVEAVLDGLGLPARVTAHHTPTQQFSSRTTILIKLDKSVLEREEILK</sequence>
<dbReference type="GO" id="GO:0005783">
    <property type="term" value="C:endoplasmic reticulum"/>
    <property type="evidence" value="ECO:0007669"/>
    <property type="project" value="UniProtKB-SubCell"/>
</dbReference>
<dbReference type="InParanoid" id="A0A1B7NFU9"/>
<accession>A0A1B7NFU9</accession>
<dbReference type="Pfam" id="PF04051">
    <property type="entry name" value="TRAPP"/>
    <property type="match status" value="1"/>
</dbReference>
<dbReference type="FunCoup" id="A0A1B7NFU9">
    <property type="interactions" value="207"/>
</dbReference>
<dbReference type="Proteomes" id="UP000092154">
    <property type="component" value="Unassembled WGS sequence"/>
</dbReference>
<dbReference type="Gene3D" id="3.30.1380.20">
    <property type="entry name" value="Trafficking protein particle complex subunit 3"/>
    <property type="match status" value="1"/>
</dbReference>
<dbReference type="GO" id="GO:0006888">
    <property type="term" value="P:endoplasmic reticulum to Golgi vesicle-mediated transport"/>
    <property type="evidence" value="ECO:0007669"/>
    <property type="project" value="TreeGrafter"/>
</dbReference>
<evidence type="ECO:0000256" key="8">
    <source>
        <dbReference type="SAM" id="MobiDB-lite"/>
    </source>
</evidence>
<gene>
    <name evidence="9" type="ORF">K503DRAFT_789398</name>
</gene>
<organism evidence="9 10">
    <name type="scientific">Rhizopogon vinicolor AM-OR11-026</name>
    <dbReference type="NCBI Taxonomy" id="1314800"/>
    <lineage>
        <taxon>Eukaryota</taxon>
        <taxon>Fungi</taxon>
        <taxon>Dikarya</taxon>
        <taxon>Basidiomycota</taxon>
        <taxon>Agaricomycotina</taxon>
        <taxon>Agaricomycetes</taxon>
        <taxon>Agaricomycetidae</taxon>
        <taxon>Boletales</taxon>
        <taxon>Suillineae</taxon>
        <taxon>Rhizopogonaceae</taxon>
        <taxon>Rhizopogon</taxon>
    </lineage>
</organism>
<dbReference type="STRING" id="1314800.A0A1B7NFU9"/>
<keyword evidence="6 7" id="KW-0333">Golgi apparatus</keyword>
<comment type="subunit">
    <text evidence="7">Part of the multisubunit TRAPP (transport protein particle) complex.</text>
</comment>
<dbReference type="InterPro" id="IPR016696">
    <property type="entry name" value="TRAPP-I_su5"/>
</dbReference>
<comment type="subcellular location">
    <subcellularLocation>
        <location evidence="1">Endoplasmic reticulum</location>
    </subcellularLocation>
    <subcellularLocation>
        <location evidence="7">Golgi apparatus</location>
        <location evidence="7">cis-Golgi network</location>
    </subcellularLocation>
</comment>
<keyword evidence="10" id="KW-1185">Reference proteome</keyword>
<evidence type="ECO:0000256" key="2">
    <source>
        <dbReference type="ARBA" id="ARBA00006218"/>
    </source>
</evidence>
<dbReference type="SUPFAM" id="SSF111126">
    <property type="entry name" value="Ligand-binding domain in the NO signalling and Golgi transport"/>
    <property type="match status" value="1"/>
</dbReference>
<dbReference type="PANTHER" id="PTHR20902">
    <property type="entry name" value="41-2 PROTEIN ANTIGEN-RELATED"/>
    <property type="match status" value="1"/>
</dbReference>
<dbReference type="FunFam" id="3.30.1380.20:FF:000002">
    <property type="entry name" value="Trafficking protein particle complex subunit"/>
    <property type="match status" value="1"/>
</dbReference>
<keyword evidence="5 7" id="KW-0931">ER-Golgi transport</keyword>
<dbReference type="InterPro" id="IPR007194">
    <property type="entry name" value="TRAPP_component"/>
</dbReference>